<evidence type="ECO:0000256" key="2">
    <source>
        <dbReference type="ARBA" id="ARBA00023186"/>
    </source>
</evidence>
<dbReference type="GO" id="GO:0046872">
    <property type="term" value="F:metal ion binding"/>
    <property type="evidence" value="ECO:0007669"/>
    <property type="project" value="TreeGrafter"/>
</dbReference>
<comment type="similarity">
    <text evidence="1">Belongs to the GroES chaperonin family.</text>
</comment>
<reference evidence="3 4" key="1">
    <citation type="submission" date="2018-10" db="EMBL/GenBank/DDBJ databases">
        <authorList>
            <person name="Ekblom R."/>
            <person name="Jareborg N."/>
        </authorList>
    </citation>
    <scope>NUCLEOTIDE SEQUENCE [LARGE SCALE GENOMIC DNA]</scope>
    <source>
        <tissue evidence="3">Muscle</tissue>
    </source>
</reference>
<keyword evidence="4" id="KW-1185">Reference proteome</keyword>
<evidence type="ECO:0000313" key="3">
    <source>
        <dbReference type="EMBL" id="VCW84080.1"/>
    </source>
</evidence>
<dbReference type="InterPro" id="IPR020818">
    <property type="entry name" value="Chaperonin_GroES"/>
</dbReference>
<sequence>QDRRLESFFLSLTQFSLKSAAENVTKGSITFPEKSQEVSQATVVAVRSGSSKGRVERFNQLVVKVRDKVLPKYGDTKIVLDDKDYFLFRDDDILGKYVD</sequence>
<accession>A0A9X9Q058</accession>
<gene>
    <name evidence="3" type="ORF">BN2614_LOCUS1</name>
</gene>
<dbReference type="Gene3D" id="2.30.33.40">
    <property type="entry name" value="GroES chaperonin"/>
    <property type="match status" value="1"/>
</dbReference>
<dbReference type="GO" id="GO:0005524">
    <property type="term" value="F:ATP binding"/>
    <property type="evidence" value="ECO:0007669"/>
    <property type="project" value="InterPro"/>
</dbReference>
<dbReference type="SUPFAM" id="SSF50129">
    <property type="entry name" value="GroES-like"/>
    <property type="match status" value="1"/>
</dbReference>
<dbReference type="GO" id="GO:0044183">
    <property type="term" value="F:protein folding chaperone"/>
    <property type="evidence" value="ECO:0007669"/>
    <property type="project" value="InterPro"/>
</dbReference>
<dbReference type="SMART" id="SM00883">
    <property type="entry name" value="Cpn10"/>
    <property type="match status" value="1"/>
</dbReference>
<evidence type="ECO:0000256" key="1">
    <source>
        <dbReference type="ARBA" id="ARBA00006975"/>
    </source>
</evidence>
<dbReference type="Proteomes" id="UP000269945">
    <property type="component" value="Unassembled WGS sequence"/>
</dbReference>
<protein>
    <submittedName>
        <fullName evidence="3">Uncharacterized protein</fullName>
    </submittedName>
</protein>
<name>A0A9X9Q058_GULGU</name>
<feature type="non-terminal residue" evidence="3">
    <location>
        <position position="1"/>
    </location>
</feature>
<dbReference type="GO" id="GO:0005759">
    <property type="term" value="C:mitochondrial matrix"/>
    <property type="evidence" value="ECO:0007669"/>
    <property type="project" value="TreeGrafter"/>
</dbReference>
<dbReference type="GO" id="GO:0051087">
    <property type="term" value="F:protein-folding chaperone binding"/>
    <property type="evidence" value="ECO:0007669"/>
    <property type="project" value="TreeGrafter"/>
</dbReference>
<dbReference type="AlphaFoldDB" id="A0A9X9Q058"/>
<dbReference type="InterPro" id="IPR011032">
    <property type="entry name" value="GroES-like_sf"/>
</dbReference>
<dbReference type="GO" id="GO:0051082">
    <property type="term" value="F:unfolded protein binding"/>
    <property type="evidence" value="ECO:0007669"/>
    <property type="project" value="TreeGrafter"/>
</dbReference>
<dbReference type="PANTHER" id="PTHR10772:SF0">
    <property type="entry name" value="10 KDA HEAT SHOCK PROTEIN, MITOCHONDRIAL"/>
    <property type="match status" value="1"/>
</dbReference>
<comment type="caution">
    <text evidence="3">The sequence shown here is derived from an EMBL/GenBank/DDBJ whole genome shotgun (WGS) entry which is preliminary data.</text>
</comment>
<proteinExistence type="inferred from homology"/>
<dbReference type="PANTHER" id="PTHR10772">
    <property type="entry name" value="10 KDA HEAT SHOCK PROTEIN"/>
    <property type="match status" value="1"/>
</dbReference>
<dbReference type="InterPro" id="IPR037124">
    <property type="entry name" value="Chaperonin_GroES_sf"/>
</dbReference>
<dbReference type="Pfam" id="PF00166">
    <property type="entry name" value="Cpn10"/>
    <property type="match status" value="1"/>
</dbReference>
<evidence type="ECO:0000313" key="4">
    <source>
        <dbReference type="Proteomes" id="UP000269945"/>
    </source>
</evidence>
<organism evidence="3 4">
    <name type="scientific">Gulo gulo</name>
    <name type="common">Wolverine</name>
    <name type="synonym">Gluton</name>
    <dbReference type="NCBI Taxonomy" id="48420"/>
    <lineage>
        <taxon>Eukaryota</taxon>
        <taxon>Metazoa</taxon>
        <taxon>Chordata</taxon>
        <taxon>Craniata</taxon>
        <taxon>Vertebrata</taxon>
        <taxon>Euteleostomi</taxon>
        <taxon>Mammalia</taxon>
        <taxon>Eutheria</taxon>
        <taxon>Laurasiatheria</taxon>
        <taxon>Carnivora</taxon>
        <taxon>Caniformia</taxon>
        <taxon>Musteloidea</taxon>
        <taxon>Mustelidae</taxon>
        <taxon>Guloninae</taxon>
        <taxon>Gulo</taxon>
    </lineage>
</organism>
<dbReference type="EMBL" id="CYRY02013471">
    <property type="protein sequence ID" value="VCW84080.1"/>
    <property type="molecule type" value="Genomic_DNA"/>
</dbReference>
<keyword evidence="2" id="KW-0143">Chaperone</keyword>
<dbReference type="CDD" id="cd00320">
    <property type="entry name" value="cpn10"/>
    <property type="match status" value="1"/>
</dbReference>